<keyword evidence="9" id="KW-1185">Reference proteome</keyword>
<dbReference type="GO" id="GO:0030692">
    <property type="term" value="C:Noc4p-Nop14p complex"/>
    <property type="evidence" value="ECO:0007669"/>
    <property type="project" value="TreeGrafter"/>
</dbReference>
<evidence type="ECO:0000313" key="8">
    <source>
        <dbReference type="EMBL" id="KAK6931370.1"/>
    </source>
</evidence>
<comment type="function">
    <text evidence="6">Involved in nucleolar processing of pre-18S ribosomal RNA. Has a role in the nuclear export of 40S pre-ribosomal subunit to the cytoplasm.</text>
</comment>
<keyword evidence="4" id="KW-0698">rRNA processing</keyword>
<keyword evidence="7" id="KW-0812">Transmembrane</keyword>
<evidence type="ECO:0000313" key="9">
    <source>
        <dbReference type="Proteomes" id="UP001370490"/>
    </source>
</evidence>
<evidence type="ECO:0000256" key="4">
    <source>
        <dbReference type="ARBA" id="ARBA00022552"/>
    </source>
</evidence>
<protein>
    <submittedName>
        <fullName evidence="8">Nucleolar protein 14</fullName>
    </submittedName>
</protein>
<keyword evidence="7" id="KW-1133">Transmembrane helix</keyword>
<evidence type="ECO:0000256" key="2">
    <source>
        <dbReference type="ARBA" id="ARBA00007466"/>
    </source>
</evidence>
<comment type="subcellular location">
    <subcellularLocation>
        <location evidence="1">Nucleus</location>
        <location evidence="1">Nucleolus</location>
    </subcellularLocation>
</comment>
<keyword evidence="7" id="KW-0472">Membrane</keyword>
<dbReference type="PANTHER" id="PTHR23183">
    <property type="entry name" value="NOP14"/>
    <property type="match status" value="1"/>
</dbReference>
<gene>
    <name evidence="8" type="ORF">RJ641_003163</name>
</gene>
<dbReference type="PANTHER" id="PTHR23183:SF0">
    <property type="entry name" value="NUCLEOLAR PROTEIN 14"/>
    <property type="match status" value="1"/>
</dbReference>
<evidence type="ECO:0000256" key="6">
    <source>
        <dbReference type="ARBA" id="ARBA00024695"/>
    </source>
</evidence>
<evidence type="ECO:0000256" key="5">
    <source>
        <dbReference type="ARBA" id="ARBA00023242"/>
    </source>
</evidence>
<dbReference type="AlphaFoldDB" id="A0AAN8VCB9"/>
<dbReference type="EMBL" id="JBAMMX010000011">
    <property type="protein sequence ID" value="KAK6931370.1"/>
    <property type="molecule type" value="Genomic_DNA"/>
</dbReference>
<dbReference type="GO" id="GO:0030490">
    <property type="term" value="P:maturation of SSU-rRNA"/>
    <property type="evidence" value="ECO:0007669"/>
    <property type="project" value="TreeGrafter"/>
</dbReference>
<organism evidence="8 9">
    <name type="scientific">Dillenia turbinata</name>
    <dbReference type="NCBI Taxonomy" id="194707"/>
    <lineage>
        <taxon>Eukaryota</taxon>
        <taxon>Viridiplantae</taxon>
        <taxon>Streptophyta</taxon>
        <taxon>Embryophyta</taxon>
        <taxon>Tracheophyta</taxon>
        <taxon>Spermatophyta</taxon>
        <taxon>Magnoliopsida</taxon>
        <taxon>eudicotyledons</taxon>
        <taxon>Gunneridae</taxon>
        <taxon>Pentapetalae</taxon>
        <taxon>Dilleniales</taxon>
        <taxon>Dilleniaceae</taxon>
        <taxon>Dillenia</taxon>
    </lineage>
</organism>
<comment type="caution">
    <text evidence="8">The sequence shown here is derived from an EMBL/GenBank/DDBJ whole genome shotgun (WGS) entry which is preliminary data.</text>
</comment>
<evidence type="ECO:0000256" key="7">
    <source>
        <dbReference type="SAM" id="Phobius"/>
    </source>
</evidence>
<name>A0AAN8VCB9_9MAGN</name>
<feature type="transmembrane region" description="Helical" evidence="7">
    <location>
        <begin position="41"/>
        <end position="63"/>
    </location>
</feature>
<evidence type="ECO:0000256" key="3">
    <source>
        <dbReference type="ARBA" id="ARBA00022517"/>
    </source>
</evidence>
<dbReference type="GO" id="GO:0032040">
    <property type="term" value="C:small-subunit processome"/>
    <property type="evidence" value="ECO:0007669"/>
    <property type="project" value="InterPro"/>
</dbReference>
<reference evidence="8 9" key="1">
    <citation type="submission" date="2023-12" db="EMBL/GenBank/DDBJ databases">
        <title>A high-quality genome assembly for Dillenia turbinata (Dilleniales).</title>
        <authorList>
            <person name="Chanderbali A."/>
        </authorList>
    </citation>
    <scope>NUCLEOTIDE SEQUENCE [LARGE SCALE GENOMIC DNA]</scope>
    <source>
        <strain evidence="8">LSX21</strain>
        <tissue evidence="8">Leaf</tissue>
    </source>
</reference>
<keyword evidence="3" id="KW-0690">Ribosome biogenesis</keyword>
<dbReference type="InterPro" id="IPR007276">
    <property type="entry name" value="Nop14"/>
</dbReference>
<sequence length="168" mass="19675">MEKLKELLLGLGNIGEFSLDKFNDLFPPETRDEKLHQWLKIGAPFLIGGIFLILLCCCCRRCCCGRSTRMMVAPGRRPLRMPRNGRDHDPDCEPVERRKLNKLLKREAKGAARELWKDNHFLYEAKQREKAMLDEEKAEMYGKAKAFLQEQEHAFKSGQWGKGRKRRR</sequence>
<dbReference type="Pfam" id="PF04147">
    <property type="entry name" value="Nop14"/>
    <property type="match status" value="1"/>
</dbReference>
<evidence type="ECO:0000256" key="1">
    <source>
        <dbReference type="ARBA" id="ARBA00004604"/>
    </source>
</evidence>
<dbReference type="Proteomes" id="UP001370490">
    <property type="component" value="Unassembled WGS sequence"/>
</dbReference>
<proteinExistence type="inferred from homology"/>
<keyword evidence="5" id="KW-0539">Nucleus</keyword>
<comment type="similarity">
    <text evidence="2">Belongs to the NOP14 family.</text>
</comment>
<accession>A0AAN8VCB9</accession>